<sequence>MEIIIAVGIFVTLVLLIEGGYVFFFAMRNSESRTIRRRLRTLSAGSARSDGVDILRKKIFSEIPWLNRVLIKITMVHGMNRLLEQANSRMPVSFYFFLSILFASAGYATGVGMRIHSPVIIVMAILSGIAPFLYLYFKKQKRMQKFLEHLPEALELIARALKAGHSFSGGLKMAAEEFGDPIGTEFDKTLSEINFGVGIADALKNFANRVDCPDLQFFVVSVLIQRETGGNLAEILEKIAYLIRERFKLHGRVRALAAEGKLSAIVLILLPPLMALYFLLIRPEYIGLLFEDRIGITMVIGATIMMTIGVLTMKKMVTIKV</sequence>
<evidence type="ECO:0000256" key="6">
    <source>
        <dbReference type="SAM" id="Phobius"/>
    </source>
</evidence>
<feature type="transmembrane region" description="Helical" evidence="6">
    <location>
        <begin position="115"/>
        <end position="137"/>
    </location>
</feature>
<keyword evidence="9" id="KW-1185">Reference proteome</keyword>
<evidence type="ECO:0000256" key="3">
    <source>
        <dbReference type="ARBA" id="ARBA00022692"/>
    </source>
</evidence>
<name>A0A2U3QGG9_9BACT</name>
<feature type="transmembrane region" description="Helical" evidence="6">
    <location>
        <begin position="262"/>
        <end position="281"/>
    </location>
</feature>
<dbReference type="InterPro" id="IPR018076">
    <property type="entry name" value="T2SS_GspF_dom"/>
</dbReference>
<dbReference type="InterPro" id="IPR042094">
    <property type="entry name" value="T2SS_GspF_sf"/>
</dbReference>
<feature type="domain" description="Type II secretion system protein GspF" evidence="7">
    <location>
        <begin position="154"/>
        <end position="279"/>
    </location>
</feature>
<feature type="transmembrane region" description="Helical" evidence="6">
    <location>
        <begin position="293"/>
        <end position="313"/>
    </location>
</feature>
<dbReference type="PANTHER" id="PTHR35007:SF1">
    <property type="entry name" value="PILUS ASSEMBLY PROTEIN"/>
    <property type="match status" value="1"/>
</dbReference>
<keyword evidence="5 6" id="KW-0472">Membrane</keyword>
<dbReference type="AlphaFoldDB" id="A0A2U3QGG9"/>
<reference evidence="9" key="1">
    <citation type="submission" date="2018-03" db="EMBL/GenBank/DDBJ databases">
        <authorList>
            <person name="Zecchin S."/>
        </authorList>
    </citation>
    <scope>NUCLEOTIDE SEQUENCE [LARGE SCALE GENOMIC DNA]</scope>
</reference>
<dbReference type="Gene3D" id="1.20.81.30">
    <property type="entry name" value="Type II secretion system (T2SS), domain F"/>
    <property type="match status" value="1"/>
</dbReference>
<accession>A0A2U3QGG9</accession>
<dbReference type="PANTHER" id="PTHR35007">
    <property type="entry name" value="INTEGRAL MEMBRANE PROTEIN-RELATED"/>
    <property type="match status" value="1"/>
</dbReference>
<organism evidence="8 9">
    <name type="scientific">Candidatus Sulfobium mesophilum</name>
    <dbReference type="NCBI Taxonomy" id="2016548"/>
    <lineage>
        <taxon>Bacteria</taxon>
        <taxon>Pseudomonadati</taxon>
        <taxon>Nitrospirota</taxon>
        <taxon>Nitrospiria</taxon>
        <taxon>Nitrospirales</taxon>
        <taxon>Nitrospiraceae</taxon>
        <taxon>Candidatus Sulfobium</taxon>
    </lineage>
</organism>
<keyword evidence="3 6" id="KW-0812">Transmembrane</keyword>
<evidence type="ECO:0000313" key="8">
    <source>
        <dbReference type="EMBL" id="SPQ00492.1"/>
    </source>
</evidence>
<evidence type="ECO:0000259" key="7">
    <source>
        <dbReference type="Pfam" id="PF00482"/>
    </source>
</evidence>
<dbReference type="Proteomes" id="UP000245125">
    <property type="component" value="Unassembled WGS sequence"/>
</dbReference>
<comment type="subcellular location">
    <subcellularLocation>
        <location evidence="1">Cell membrane</location>
        <topology evidence="1">Multi-pass membrane protein</topology>
    </subcellularLocation>
</comment>
<evidence type="ECO:0000256" key="4">
    <source>
        <dbReference type="ARBA" id="ARBA00022989"/>
    </source>
</evidence>
<keyword evidence="2" id="KW-1003">Cell membrane</keyword>
<evidence type="ECO:0000256" key="5">
    <source>
        <dbReference type="ARBA" id="ARBA00023136"/>
    </source>
</evidence>
<evidence type="ECO:0000256" key="2">
    <source>
        <dbReference type="ARBA" id="ARBA00022475"/>
    </source>
</evidence>
<evidence type="ECO:0000313" key="9">
    <source>
        <dbReference type="Proteomes" id="UP000245125"/>
    </source>
</evidence>
<dbReference type="OrthoDB" id="9803381at2"/>
<proteinExistence type="predicted"/>
<evidence type="ECO:0000256" key="1">
    <source>
        <dbReference type="ARBA" id="ARBA00004651"/>
    </source>
</evidence>
<gene>
    <name evidence="8" type="ORF">NBG4_250024</name>
</gene>
<keyword evidence="4 6" id="KW-1133">Transmembrane helix</keyword>
<dbReference type="EMBL" id="OUUY01000070">
    <property type="protein sequence ID" value="SPQ00492.1"/>
    <property type="molecule type" value="Genomic_DNA"/>
</dbReference>
<protein>
    <submittedName>
        <fullName evidence="8">Type II secretion system protein</fullName>
    </submittedName>
</protein>
<dbReference type="GO" id="GO:0005886">
    <property type="term" value="C:plasma membrane"/>
    <property type="evidence" value="ECO:0007669"/>
    <property type="project" value="UniProtKB-SubCell"/>
</dbReference>
<feature type="transmembrane region" description="Helical" evidence="6">
    <location>
        <begin position="6"/>
        <end position="27"/>
    </location>
</feature>
<dbReference type="Pfam" id="PF00482">
    <property type="entry name" value="T2SSF"/>
    <property type="match status" value="1"/>
</dbReference>
<feature type="transmembrane region" description="Helical" evidence="6">
    <location>
        <begin position="92"/>
        <end position="109"/>
    </location>
</feature>